<organism evidence="2 3">
    <name type="scientific">Portunus trituberculatus</name>
    <name type="common">Swimming crab</name>
    <name type="synonym">Neptunus trituberculatus</name>
    <dbReference type="NCBI Taxonomy" id="210409"/>
    <lineage>
        <taxon>Eukaryota</taxon>
        <taxon>Metazoa</taxon>
        <taxon>Ecdysozoa</taxon>
        <taxon>Arthropoda</taxon>
        <taxon>Crustacea</taxon>
        <taxon>Multicrustacea</taxon>
        <taxon>Malacostraca</taxon>
        <taxon>Eumalacostraca</taxon>
        <taxon>Eucarida</taxon>
        <taxon>Decapoda</taxon>
        <taxon>Pleocyemata</taxon>
        <taxon>Brachyura</taxon>
        <taxon>Eubrachyura</taxon>
        <taxon>Portunoidea</taxon>
        <taxon>Portunidae</taxon>
        <taxon>Portuninae</taxon>
        <taxon>Portunus</taxon>
    </lineage>
</organism>
<dbReference type="Proteomes" id="UP000324222">
    <property type="component" value="Unassembled WGS sequence"/>
</dbReference>
<evidence type="ECO:0000256" key="1">
    <source>
        <dbReference type="SAM" id="MobiDB-lite"/>
    </source>
</evidence>
<protein>
    <submittedName>
        <fullName evidence="2">Uncharacterized protein</fullName>
    </submittedName>
</protein>
<evidence type="ECO:0000313" key="2">
    <source>
        <dbReference type="EMBL" id="MPC52481.1"/>
    </source>
</evidence>
<name>A0A5B7FY88_PORTR</name>
<feature type="region of interest" description="Disordered" evidence="1">
    <location>
        <begin position="91"/>
        <end position="129"/>
    </location>
</feature>
<keyword evidence="3" id="KW-1185">Reference proteome</keyword>
<comment type="caution">
    <text evidence="2">The sequence shown here is derived from an EMBL/GenBank/DDBJ whole genome shotgun (WGS) entry which is preliminary data.</text>
</comment>
<reference evidence="2 3" key="1">
    <citation type="submission" date="2019-05" db="EMBL/GenBank/DDBJ databases">
        <title>Another draft genome of Portunus trituberculatus and its Hox gene families provides insights of decapod evolution.</title>
        <authorList>
            <person name="Jeong J.-H."/>
            <person name="Song I."/>
            <person name="Kim S."/>
            <person name="Choi T."/>
            <person name="Kim D."/>
            <person name="Ryu S."/>
            <person name="Kim W."/>
        </authorList>
    </citation>
    <scope>NUCLEOTIDE SEQUENCE [LARGE SCALE GENOMIC DNA]</scope>
    <source>
        <tissue evidence="2">Muscle</tissue>
    </source>
</reference>
<feature type="compositionally biased region" description="Basic residues" evidence="1">
    <location>
        <begin position="106"/>
        <end position="116"/>
    </location>
</feature>
<sequence>MKMFSLIRTPGHALPAAPRLPARHTHTHTHRYTHADTLERLTLQHREAQFDHFLNTTSSLVPSSDKASRRGCSGSAHVCCRALRLPNCGGGGGGSGTAQHPLPPAPRRHTSRHRHALPSAQPKALPPPWDHDASGSTWGLLLGGWIRLAEHRPLNPAVYRGVAARLPHIIKGLIAARFTTLHLAAAPPRAAFVPRDPNYLLMEET</sequence>
<dbReference type="EMBL" id="VSRR010010911">
    <property type="protein sequence ID" value="MPC52481.1"/>
    <property type="molecule type" value="Genomic_DNA"/>
</dbReference>
<dbReference type="AlphaFoldDB" id="A0A5B7FY88"/>
<proteinExistence type="predicted"/>
<evidence type="ECO:0000313" key="3">
    <source>
        <dbReference type="Proteomes" id="UP000324222"/>
    </source>
</evidence>
<accession>A0A5B7FY88</accession>
<gene>
    <name evidence="2" type="ORF">E2C01_046351</name>
</gene>